<feature type="compositionally biased region" description="Low complexity" evidence="5">
    <location>
        <begin position="377"/>
        <end position="387"/>
    </location>
</feature>
<evidence type="ECO:0000256" key="4">
    <source>
        <dbReference type="ARBA" id="ARBA00023136"/>
    </source>
</evidence>
<proteinExistence type="predicted"/>
<evidence type="ECO:0000256" key="6">
    <source>
        <dbReference type="SAM" id="Phobius"/>
    </source>
</evidence>
<sequence length="565" mass="58847">MSSASFLGVPLGLISLVTLTVQNSALTIVLHYSRISVPADRMYNAAAAVLLNELLKGSISLAIAFRNAVLATSDPRSGDYARLATDDDLDGRRRGVPGGGGSDLGRAKYAGAKMLREVFSGDCWKLSIPACLYVIQNNLQFVAASNLDVPTFQVTYNLKILTTALFSVVLLRRRLSAKKWFALLFLAAGVGVVQLQSSAATGSSSSHGSHEMDKAKGLLAVFCACMTSGLAGVYFEMVLKGSKADLWIRNVQLSFFSLVPAMCAVFAPGFSLVGGPAKPDPMAGQPVFANFGAWAWGVVLIQVFGGLITALVIRYSDNIMKGFATSLAIVLSFCAGIVLFDFHVTASFLVGTCMVVASTYLYNSPDAATRRGGAEGPLPTSLPSPSLAKGPYNPPLMSHSHHHGRTESNGSASSSMGATSLHHHHHHPAAAPLGQHPHASAMRISTGSTSSASTSASSSHRRPNPQSISPGAQTPDHTVSNVFPLTALPSSRRASEDAAQVPLGPDAAQAPLVPLAGEAAVARQAAAELGGGGGEGYSSGRTTAPGSPDPAMRSRSPLPNNSRWS</sequence>
<keyword evidence="3 6" id="KW-1133">Transmembrane helix</keyword>
<reference evidence="7 8" key="1">
    <citation type="submission" date="2019-03" db="EMBL/GenBank/DDBJ databases">
        <title>Rhodosporidium diobovatum UCD-FST 08-225 genome sequencing, assembly, and annotation.</title>
        <authorList>
            <person name="Fakankun I.U."/>
            <person name="Fristensky B."/>
            <person name="Levin D.B."/>
        </authorList>
    </citation>
    <scope>NUCLEOTIDE SEQUENCE [LARGE SCALE GENOMIC DNA]</scope>
    <source>
        <strain evidence="7 8">UCD-FST 08-225</strain>
    </source>
</reference>
<dbReference type="AlphaFoldDB" id="A0A5C5G0B3"/>
<dbReference type="NCBIfam" id="TIGR00803">
    <property type="entry name" value="nst"/>
    <property type="match status" value="1"/>
</dbReference>
<feature type="region of interest" description="Disordered" evidence="5">
    <location>
        <begin position="526"/>
        <end position="565"/>
    </location>
</feature>
<dbReference type="PANTHER" id="PTHR10231">
    <property type="entry name" value="NUCLEOTIDE-SUGAR TRANSMEMBRANE TRANSPORTER"/>
    <property type="match status" value="1"/>
</dbReference>
<dbReference type="InterPro" id="IPR007271">
    <property type="entry name" value="Nuc_sug_transpt"/>
</dbReference>
<dbReference type="GO" id="GO:0000139">
    <property type="term" value="C:Golgi membrane"/>
    <property type="evidence" value="ECO:0007669"/>
    <property type="project" value="InterPro"/>
</dbReference>
<feature type="transmembrane region" description="Helical" evidence="6">
    <location>
        <begin position="217"/>
        <end position="239"/>
    </location>
</feature>
<protein>
    <submittedName>
        <fullName evidence="7">Nucleotide-sugar transporter-domain-containing protein</fullName>
    </submittedName>
</protein>
<feature type="transmembrane region" description="Helical" evidence="6">
    <location>
        <begin position="322"/>
        <end position="340"/>
    </location>
</feature>
<dbReference type="InterPro" id="IPR037185">
    <property type="entry name" value="EmrE-like"/>
</dbReference>
<keyword evidence="7" id="KW-0813">Transport</keyword>
<feature type="transmembrane region" description="Helical" evidence="6">
    <location>
        <begin position="180"/>
        <end position="197"/>
    </location>
</feature>
<keyword evidence="7" id="KW-0762">Sugar transport</keyword>
<comment type="subcellular location">
    <subcellularLocation>
        <location evidence="1">Membrane</location>
        <topology evidence="1">Multi-pass membrane protein</topology>
    </subcellularLocation>
</comment>
<accession>A0A5C5G0B3</accession>
<evidence type="ECO:0000256" key="2">
    <source>
        <dbReference type="ARBA" id="ARBA00022692"/>
    </source>
</evidence>
<dbReference type="EMBL" id="SOZI01000024">
    <property type="protein sequence ID" value="TNY22528.1"/>
    <property type="molecule type" value="Genomic_DNA"/>
</dbReference>
<evidence type="ECO:0000313" key="7">
    <source>
        <dbReference type="EMBL" id="TNY22528.1"/>
    </source>
</evidence>
<feature type="transmembrane region" description="Helical" evidence="6">
    <location>
        <begin position="251"/>
        <end position="273"/>
    </location>
</feature>
<feature type="region of interest" description="Disordered" evidence="5">
    <location>
        <begin position="371"/>
        <end position="480"/>
    </location>
</feature>
<feature type="compositionally biased region" description="Low complexity" evidence="5">
    <location>
        <begin position="429"/>
        <end position="458"/>
    </location>
</feature>
<evidence type="ECO:0000256" key="3">
    <source>
        <dbReference type="ARBA" id="ARBA00022989"/>
    </source>
</evidence>
<organism evidence="7 8">
    <name type="scientific">Rhodotorula diobovata</name>
    <dbReference type="NCBI Taxonomy" id="5288"/>
    <lineage>
        <taxon>Eukaryota</taxon>
        <taxon>Fungi</taxon>
        <taxon>Dikarya</taxon>
        <taxon>Basidiomycota</taxon>
        <taxon>Pucciniomycotina</taxon>
        <taxon>Microbotryomycetes</taxon>
        <taxon>Sporidiobolales</taxon>
        <taxon>Sporidiobolaceae</taxon>
        <taxon>Rhodotorula</taxon>
    </lineage>
</organism>
<keyword evidence="4 6" id="KW-0472">Membrane</keyword>
<evidence type="ECO:0000313" key="8">
    <source>
        <dbReference type="Proteomes" id="UP000311382"/>
    </source>
</evidence>
<dbReference type="Proteomes" id="UP000311382">
    <property type="component" value="Unassembled WGS sequence"/>
</dbReference>
<evidence type="ECO:0000256" key="5">
    <source>
        <dbReference type="SAM" id="MobiDB-lite"/>
    </source>
</evidence>
<feature type="transmembrane region" description="Helical" evidence="6">
    <location>
        <begin position="6"/>
        <end position="32"/>
    </location>
</feature>
<name>A0A5C5G0B3_9BASI</name>
<comment type="caution">
    <text evidence="7">The sequence shown here is derived from an EMBL/GenBank/DDBJ whole genome shotgun (WGS) entry which is preliminary data.</text>
</comment>
<gene>
    <name evidence="7" type="ORF">DMC30DRAFT_140638</name>
</gene>
<dbReference type="GO" id="GO:0015165">
    <property type="term" value="F:pyrimidine nucleotide-sugar transmembrane transporter activity"/>
    <property type="evidence" value="ECO:0007669"/>
    <property type="project" value="InterPro"/>
</dbReference>
<feature type="compositionally biased region" description="Polar residues" evidence="5">
    <location>
        <begin position="407"/>
        <end position="418"/>
    </location>
</feature>
<evidence type="ECO:0000256" key="1">
    <source>
        <dbReference type="ARBA" id="ARBA00004141"/>
    </source>
</evidence>
<keyword evidence="2 6" id="KW-0812">Transmembrane</keyword>
<feature type="compositionally biased region" description="Polar residues" evidence="5">
    <location>
        <begin position="464"/>
        <end position="480"/>
    </location>
</feature>
<keyword evidence="8" id="KW-1185">Reference proteome</keyword>
<feature type="transmembrane region" description="Helical" evidence="6">
    <location>
        <begin position="293"/>
        <end position="315"/>
    </location>
</feature>
<dbReference type="OrthoDB" id="408493at2759"/>
<dbReference type="STRING" id="5288.A0A5C5G0B3"/>
<dbReference type="SUPFAM" id="SSF103481">
    <property type="entry name" value="Multidrug resistance efflux transporter EmrE"/>
    <property type="match status" value="1"/>
</dbReference>
<dbReference type="Pfam" id="PF04142">
    <property type="entry name" value="Nuc_sug_transp"/>
    <property type="match status" value="2"/>
</dbReference>